<gene>
    <name evidence="1" type="ORF">OFA60_05040</name>
</gene>
<dbReference type="Pfam" id="PF09981">
    <property type="entry name" value="DUF2218"/>
    <property type="match status" value="1"/>
</dbReference>
<dbReference type="AlphaFoldDB" id="A0AA47FIN2"/>
<reference evidence="1" key="1">
    <citation type="submission" date="2022-11" db="EMBL/GenBank/DDBJ databases">
        <title>Dental biofilm bacteria. Genome sequencing and assembly.</title>
        <authorList>
            <person name="Robertsson C."/>
        </authorList>
    </citation>
    <scope>NUCLEOTIDE SEQUENCE</scope>
    <source>
        <strain evidence="1">CW</strain>
    </source>
</reference>
<organism evidence="1 2">
    <name type="scientific">Actinomyces naeslundii</name>
    <dbReference type="NCBI Taxonomy" id="1655"/>
    <lineage>
        <taxon>Bacteria</taxon>
        <taxon>Bacillati</taxon>
        <taxon>Actinomycetota</taxon>
        <taxon>Actinomycetes</taxon>
        <taxon>Actinomycetales</taxon>
        <taxon>Actinomycetaceae</taxon>
        <taxon>Actinomyces</taxon>
    </lineage>
</organism>
<dbReference type="RefSeq" id="WP_076137541.1">
    <property type="nucleotide sequence ID" value="NZ_CP113787.1"/>
</dbReference>
<dbReference type="EMBL" id="CP113787">
    <property type="protein sequence ID" value="WAL43916.1"/>
    <property type="molecule type" value="Genomic_DNA"/>
</dbReference>
<evidence type="ECO:0000313" key="1">
    <source>
        <dbReference type="EMBL" id="WAL43916.1"/>
    </source>
</evidence>
<proteinExistence type="predicted"/>
<evidence type="ECO:0000313" key="2">
    <source>
        <dbReference type="Proteomes" id="UP001163127"/>
    </source>
</evidence>
<dbReference type="Gene3D" id="3.30.310.50">
    <property type="entry name" value="Alpha-D-phosphohexomutase, C-terminal domain"/>
    <property type="match status" value="1"/>
</dbReference>
<sequence>MSTSAQPTFSRRSIARVTTDRPARYGKQLAGHMGRKITAVWNDDATGSLTFDREGTITGVVTLSCHDGALQLDLTADDEHLKRLEHVVGIHLARFGAKEGLVVSWNRQDGTSGTTQGPLAPEDLERMRAEWEARKTSS</sequence>
<accession>A0AA47FIN2</accession>
<dbReference type="Proteomes" id="UP001163127">
    <property type="component" value="Chromosome"/>
</dbReference>
<name>A0AA47FIN2_ACTNA</name>
<protein>
    <submittedName>
        <fullName evidence="1">DUF2218 domain-containing protein</fullName>
    </submittedName>
</protein>
<dbReference type="InterPro" id="IPR014543">
    <property type="entry name" value="UCP028291"/>
</dbReference>